<dbReference type="HAMAP" id="MF_02065">
    <property type="entry name" value="MltG"/>
    <property type="match status" value="1"/>
</dbReference>
<dbReference type="Gene3D" id="3.30.1490.480">
    <property type="entry name" value="Endolytic murein transglycosylase"/>
    <property type="match status" value="1"/>
</dbReference>
<dbReference type="Pfam" id="PF02618">
    <property type="entry name" value="YceG"/>
    <property type="match status" value="1"/>
</dbReference>
<name>A0A423PKU4_9GAMM</name>
<dbReference type="Gene3D" id="3.30.160.60">
    <property type="entry name" value="Classic Zinc Finger"/>
    <property type="match status" value="1"/>
</dbReference>
<dbReference type="AlphaFoldDB" id="A0A423PKU4"/>
<organism evidence="8 9">
    <name type="scientific">Salinisphaera orenii MK-B5</name>
    <dbReference type="NCBI Taxonomy" id="856730"/>
    <lineage>
        <taxon>Bacteria</taxon>
        <taxon>Pseudomonadati</taxon>
        <taxon>Pseudomonadota</taxon>
        <taxon>Gammaproteobacteria</taxon>
        <taxon>Salinisphaerales</taxon>
        <taxon>Salinisphaeraceae</taxon>
        <taxon>Salinisphaera</taxon>
    </lineage>
</organism>
<reference evidence="8 9" key="1">
    <citation type="submission" date="2013-10" db="EMBL/GenBank/DDBJ databases">
        <title>Salinisphaera orenii MK-B5 Genome Sequencing.</title>
        <authorList>
            <person name="Lai Q."/>
            <person name="Li C."/>
            <person name="Shao Z."/>
        </authorList>
    </citation>
    <scope>NUCLEOTIDE SEQUENCE [LARGE SCALE GENOMIC DNA]</scope>
    <source>
        <strain evidence="8 9">MK-B5</strain>
    </source>
</reference>
<dbReference type="GO" id="GO:0071555">
    <property type="term" value="P:cell wall organization"/>
    <property type="evidence" value="ECO:0007669"/>
    <property type="project" value="UniProtKB-KW"/>
</dbReference>
<evidence type="ECO:0000256" key="4">
    <source>
        <dbReference type="ARBA" id="ARBA00023136"/>
    </source>
</evidence>
<dbReference type="NCBIfam" id="TIGR00247">
    <property type="entry name" value="endolytic transglycosylase MltG"/>
    <property type="match status" value="1"/>
</dbReference>
<keyword evidence="6 7" id="KW-0961">Cell wall biogenesis/degradation</keyword>
<dbReference type="GO" id="GO:0008932">
    <property type="term" value="F:lytic endotransglycosylase activity"/>
    <property type="evidence" value="ECO:0007669"/>
    <property type="project" value="UniProtKB-UniRule"/>
</dbReference>
<keyword evidence="1 7" id="KW-1003">Cell membrane</keyword>
<keyword evidence="9" id="KW-1185">Reference proteome</keyword>
<dbReference type="EMBL" id="AYKH01000023">
    <property type="protein sequence ID" value="ROO26216.1"/>
    <property type="molecule type" value="Genomic_DNA"/>
</dbReference>
<evidence type="ECO:0000313" key="9">
    <source>
        <dbReference type="Proteomes" id="UP000283993"/>
    </source>
</evidence>
<comment type="similarity">
    <text evidence="7">Belongs to the transglycosylase MltG family.</text>
</comment>
<evidence type="ECO:0000256" key="1">
    <source>
        <dbReference type="ARBA" id="ARBA00022475"/>
    </source>
</evidence>
<evidence type="ECO:0000256" key="5">
    <source>
        <dbReference type="ARBA" id="ARBA00023239"/>
    </source>
</evidence>
<keyword evidence="2 7" id="KW-0812">Transmembrane</keyword>
<dbReference type="InterPro" id="IPR003770">
    <property type="entry name" value="MLTG-like"/>
</dbReference>
<evidence type="ECO:0000256" key="7">
    <source>
        <dbReference type="HAMAP-Rule" id="MF_02065"/>
    </source>
</evidence>
<proteinExistence type="inferred from homology"/>
<dbReference type="GO" id="GO:0005886">
    <property type="term" value="C:plasma membrane"/>
    <property type="evidence" value="ECO:0007669"/>
    <property type="project" value="UniProtKB-UniRule"/>
</dbReference>
<keyword evidence="3 7" id="KW-1133">Transmembrane helix</keyword>
<feature type="site" description="Important for catalytic activity" evidence="7">
    <location>
        <position position="220"/>
    </location>
</feature>
<evidence type="ECO:0000256" key="6">
    <source>
        <dbReference type="ARBA" id="ARBA00023316"/>
    </source>
</evidence>
<dbReference type="PANTHER" id="PTHR30518">
    <property type="entry name" value="ENDOLYTIC MUREIN TRANSGLYCOSYLASE"/>
    <property type="match status" value="1"/>
</dbReference>
<dbReference type="PANTHER" id="PTHR30518:SF2">
    <property type="entry name" value="ENDOLYTIC MUREIN TRANSGLYCOSYLASE"/>
    <property type="match status" value="1"/>
</dbReference>
<protein>
    <recommendedName>
        <fullName evidence="7">Endolytic murein transglycosylase</fullName>
        <ecNumber evidence="7">4.2.2.29</ecNumber>
    </recommendedName>
    <alternativeName>
        <fullName evidence="7">Peptidoglycan lytic transglycosylase</fullName>
    </alternativeName>
    <alternativeName>
        <fullName evidence="7">Peptidoglycan polymerization terminase</fullName>
    </alternativeName>
</protein>
<keyword evidence="5 7" id="KW-0456">Lyase</keyword>
<dbReference type="EC" id="4.2.2.29" evidence="7"/>
<evidence type="ECO:0000256" key="3">
    <source>
        <dbReference type="ARBA" id="ARBA00022989"/>
    </source>
</evidence>
<keyword evidence="7" id="KW-0997">Cell inner membrane</keyword>
<evidence type="ECO:0000256" key="2">
    <source>
        <dbReference type="ARBA" id="ARBA00022692"/>
    </source>
</evidence>
<dbReference type="GO" id="GO:0009252">
    <property type="term" value="P:peptidoglycan biosynthetic process"/>
    <property type="evidence" value="ECO:0007669"/>
    <property type="project" value="UniProtKB-UniRule"/>
</dbReference>
<evidence type="ECO:0000313" key="8">
    <source>
        <dbReference type="EMBL" id="ROO26216.1"/>
    </source>
</evidence>
<accession>A0A423PKU4</accession>
<gene>
    <name evidence="7" type="primary">mltG</name>
    <name evidence="8" type="ORF">SAOR_10965</name>
</gene>
<dbReference type="CDD" id="cd08010">
    <property type="entry name" value="MltG_like"/>
    <property type="match status" value="1"/>
</dbReference>
<comment type="caution">
    <text evidence="8">The sequence shown here is derived from an EMBL/GenBank/DDBJ whole genome shotgun (WGS) entry which is preliminary data.</text>
</comment>
<comment type="catalytic activity">
    <reaction evidence="7">
        <text>a peptidoglycan chain = a peptidoglycan chain with N-acetyl-1,6-anhydromuramyl-[peptide] at the reducing end + a peptidoglycan chain with N-acetylglucosamine at the non-reducing end.</text>
        <dbReference type="EC" id="4.2.2.29"/>
    </reaction>
</comment>
<dbReference type="RefSeq" id="WP_245965449.1">
    <property type="nucleotide sequence ID" value="NZ_AYKH01000023.1"/>
</dbReference>
<keyword evidence="4 7" id="KW-0472">Membrane</keyword>
<sequence>MTVFKRMVGLAMLLLLVGAIALAVDAARFFFNPLPNEQGKLIAVDPGMSFRAIAGRLADEGVIAKPRDVRYLSLYARATDQAHRIKSGEYVVPAGQTPAHVVALLVSGNTRQYRLTLVEGRRFSDIRRRLADNDALKHTLAGKSDAEVMAALGHPDEAPEGRFMPDTYLFPRGMTDLAFLERAYAAMATFLEQAWAERADDAMVDTPYEALILASIIEKETAVPAERRRIAGVFSRRLEKGMRLQTDPTVIYGIEDYDGNIRRSDLRRDTPYNTYTRSGLPPTPIATPSRAAVRAALNPAEGTSLYFVSRGDGSHVFSDTLAEHNRAVQKYQRGS</sequence>
<comment type="function">
    <text evidence="7">Functions as a peptidoglycan terminase that cleaves nascent peptidoglycan strands endolytically to terminate their elongation.</text>
</comment>
<dbReference type="Proteomes" id="UP000283993">
    <property type="component" value="Unassembled WGS sequence"/>
</dbReference>